<evidence type="ECO:0000313" key="1">
    <source>
        <dbReference type="EMBL" id="MFC1408621.1"/>
    </source>
</evidence>
<organism evidence="1 2">
    <name type="scientific">Streptacidiphilus alkalitolerans</name>
    <dbReference type="NCBI Taxonomy" id="3342712"/>
    <lineage>
        <taxon>Bacteria</taxon>
        <taxon>Bacillati</taxon>
        <taxon>Actinomycetota</taxon>
        <taxon>Actinomycetes</taxon>
        <taxon>Kitasatosporales</taxon>
        <taxon>Streptomycetaceae</taxon>
        <taxon>Streptacidiphilus</taxon>
    </lineage>
</organism>
<proteinExistence type="predicted"/>
<evidence type="ECO:0000313" key="2">
    <source>
        <dbReference type="Proteomes" id="UP001592582"/>
    </source>
</evidence>
<reference evidence="1 2" key="1">
    <citation type="submission" date="2024-09" db="EMBL/GenBank/DDBJ databases">
        <authorList>
            <person name="Lee S.D."/>
        </authorList>
    </citation>
    <scope>NUCLEOTIDE SEQUENCE [LARGE SCALE GENOMIC DNA]</scope>
    <source>
        <strain evidence="1 2">N1-1</strain>
    </source>
</reference>
<name>A0ABV6V4T5_9ACTN</name>
<gene>
    <name evidence="1" type="ORF">ACEZDG_04935</name>
</gene>
<dbReference type="RefSeq" id="WP_380502802.1">
    <property type="nucleotide sequence ID" value="NZ_JBHEZX010000002.1"/>
</dbReference>
<keyword evidence="2" id="KW-1185">Reference proteome</keyword>
<sequence length="227" mass="24047">MNILGRELNSALPQEMITGICSQVATNAPMTANHERLRAGRALDWLARSWVPHWSLLIPDVGEQVASSLVGLPPVHDLQTAEAAGNLIGTLSGSADNAERFVAANYKDDNFYERTAVKVARQASSKAIVASAGAAVADAAASVLLDEYLAAQIDVALEGVTALTLTCSLDSVWPYIVNWANGPGDFDAKQISIGNLAPYAAEKALDPTIEALQQEVCGLYVELCRLA</sequence>
<protein>
    <submittedName>
        <fullName evidence="1">Uncharacterized protein</fullName>
    </submittedName>
</protein>
<dbReference type="EMBL" id="JBHEZX010000002">
    <property type="protein sequence ID" value="MFC1408621.1"/>
    <property type="molecule type" value="Genomic_DNA"/>
</dbReference>
<comment type="caution">
    <text evidence="1">The sequence shown here is derived from an EMBL/GenBank/DDBJ whole genome shotgun (WGS) entry which is preliminary data.</text>
</comment>
<dbReference type="Proteomes" id="UP001592582">
    <property type="component" value="Unassembled WGS sequence"/>
</dbReference>
<accession>A0ABV6V4T5</accession>